<comment type="caution">
    <text evidence="8">The sequence shown here is derived from an EMBL/GenBank/DDBJ whole genome shotgun (WGS) entry which is preliminary data.</text>
</comment>
<evidence type="ECO:0000256" key="7">
    <source>
        <dbReference type="SAM" id="MobiDB-lite"/>
    </source>
</evidence>
<keyword evidence="4" id="KW-0479">Metal-binding</keyword>
<name>A0ABS2RGL9_9ACTN</name>
<dbReference type="Pfam" id="PF00348">
    <property type="entry name" value="polyprenyl_synt"/>
    <property type="match status" value="1"/>
</dbReference>
<dbReference type="RefSeq" id="WP_204916731.1">
    <property type="nucleotide sequence ID" value="NZ_BAAAQP010000011.1"/>
</dbReference>
<protein>
    <submittedName>
        <fullName evidence="8">Geranylgeranyl diphosphate synthase type I</fullName>
        <ecNumber evidence="8">2.5.1.1</ecNumber>
        <ecNumber evidence="8">2.5.1.10</ecNumber>
        <ecNumber evidence="8">2.5.1.29</ecNumber>
    </submittedName>
</protein>
<dbReference type="PANTHER" id="PTHR12001:SF85">
    <property type="entry name" value="SHORT CHAIN ISOPRENYL DIPHOSPHATE SYNTHASE"/>
    <property type="match status" value="1"/>
</dbReference>
<accession>A0ABS2RGL9</accession>
<evidence type="ECO:0000313" key="9">
    <source>
        <dbReference type="Proteomes" id="UP000704762"/>
    </source>
</evidence>
<evidence type="ECO:0000256" key="5">
    <source>
        <dbReference type="ARBA" id="ARBA00022842"/>
    </source>
</evidence>
<evidence type="ECO:0000256" key="1">
    <source>
        <dbReference type="ARBA" id="ARBA00001946"/>
    </source>
</evidence>
<evidence type="ECO:0000313" key="8">
    <source>
        <dbReference type="EMBL" id="MBM7798141.1"/>
    </source>
</evidence>
<dbReference type="Gene3D" id="1.10.600.10">
    <property type="entry name" value="Farnesyl Diphosphate Synthase"/>
    <property type="match status" value="1"/>
</dbReference>
<dbReference type="GO" id="GO:0004337">
    <property type="term" value="F:(2E,6E)-farnesyl diphosphate synthase activity"/>
    <property type="evidence" value="ECO:0007669"/>
    <property type="project" value="UniProtKB-EC"/>
</dbReference>
<dbReference type="EC" id="2.5.1.1" evidence="8"/>
<dbReference type="InterPro" id="IPR000092">
    <property type="entry name" value="Polyprenyl_synt"/>
</dbReference>
<comment type="similarity">
    <text evidence="2 6">Belongs to the FPP/GGPP synthase family.</text>
</comment>
<evidence type="ECO:0000256" key="3">
    <source>
        <dbReference type="ARBA" id="ARBA00022679"/>
    </source>
</evidence>
<dbReference type="InterPro" id="IPR008949">
    <property type="entry name" value="Isoprenoid_synthase_dom_sf"/>
</dbReference>
<sequence length="420" mass="45013">MTHPTEPNGMATSMIRPDSPTQLGAARRGAHPTRPTNQDQPETFDGPDSPTAQVLAMRRPALHPDLVEHLGLVDGLLRESLSDLMHLWTHRLDDNGPVDILADADLPQLLEQLVSTGGKRIRPMMSYLGWLTASGKSRGIGHAEVVQVGAALELLHLFALVHDDVMDESGSRRGQPTVHTRTTQLHIDNAALGSAQRFGESIAILLGDLAHAEADHLVAGLPQEMRRIWRLLVVELVCGQRRDLTGGAAGRRDLGHARQVARMKSGGYTVQRPLQLGAAAAKAPDVVNSALISYGREVGEAFALRDDLLGALGDPAQTGKPAGDDLISGKPTVILSLAEGRLSDPEARAALARVGTETFGADDVELLQHQLRADGVVAAVEEMISAHVESAIAALDERSLDPDGVTQLVQMAHQIAWRDR</sequence>
<keyword evidence="5" id="KW-0460">Magnesium</keyword>
<reference evidence="8 9" key="1">
    <citation type="submission" date="2021-01" db="EMBL/GenBank/DDBJ databases">
        <title>Sequencing the genomes of 1000 actinobacteria strains.</title>
        <authorList>
            <person name="Klenk H.-P."/>
        </authorList>
    </citation>
    <scope>NUCLEOTIDE SEQUENCE [LARGE SCALE GENOMIC DNA]</scope>
    <source>
        <strain evidence="8 9">DSM 18662</strain>
    </source>
</reference>
<dbReference type="InterPro" id="IPR033749">
    <property type="entry name" value="Polyprenyl_synt_CS"/>
</dbReference>
<evidence type="ECO:0000256" key="4">
    <source>
        <dbReference type="ARBA" id="ARBA00022723"/>
    </source>
</evidence>
<dbReference type="EC" id="2.5.1.29" evidence="8"/>
<dbReference type="PROSITE" id="PS00723">
    <property type="entry name" value="POLYPRENYL_SYNTHASE_1"/>
    <property type="match status" value="1"/>
</dbReference>
<keyword evidence="3 6" id="KW-0808">Transferase</keyword>
<dbReference type="EMBL" id="JAFBCF010000001">
    <property type="protein sequence ID" value="MBM7798141.1"/>
    <property type="molecule type" value="Genomic_DNA"/>
</dbReference>
<feature type="region of interest" description="Disordered" evidence="7">
    <location>
        <begin position="1"/>
        <end position="51"/>
    </location>
</feature>
<evidence type="ECO:0000256" key="2">
    <source>
        <dbReference type="ARBA" id="ARBA00006706"/>
    </source>
</evidence>
<comment type="cofactor">
    <cofactor evidence="1">
        <name>Mg(2+)</name>
        <dbReference type="ChEBI" id="CHEBI:18420"/>
    </cofactor>
</comment>
<dbReference type="Proteomes" id="UP000704762">
    <property type="component" value="Unassembled WGS sequence"/>
</dbReference>
<dbReference type="SFLD" id="SFLDS00005">
    <property type="entry name" value="Isoprenoid_Synthase_Type_I"/>
    <property type="match status" value="1"/>
</dbReference>
<dbReference type="PANTHER" id="PTHR12001">
    <property type="entry name" value="GERANYLGERANYL PYROPHOSPHATE SYNTHASE"/>
    <property type="match status" value="1"/>
</dbReference>
<keyword evidence="9" id="KW-1185">Reference proteome</keyword>
<organism evidence="8 9">
    <name type="scientific">Microlunatus panaciterrae</name>
    <dbReference type="NCBI Taxonomy" id="400768"/>
    <lineage>
        <taxon>Bacteria</taxon>
        <taxon>Bacillati</taxon>
        <taxon>Actinomycetota</taxon>
        <taxon>Actinomycetes</taxon>
        <taxon>Propionibacteriales</taxon>
        <taxon>Propionibacteriaceae</taxon>
        <taxon>Microlunatus</taxon>
    </lineage>
</organism>
<dbReference type="GO" id="GO:0004311">
    <property type="term" value="F:geranylgeranyl diphosphate synthase activity"/>
    <property type="evidence" value="ECO:0007669"/>
    <property type="project" value="UniProtKB-EC"/>
</dbReference>
<proteinExistence type="inferred from homology"/>
<dbReference type="EC" id="2.5.1.10" evidence="8"/>
<evidence type="ECO:0000256" key="6">
    <source>
        <dbReference type="RuleBase" id="RU004466"/>
    </source>
</evidence>
<dbReference type="CDD" id="cd00685">
    <property type="entry name" value="Trans_IPPS_HT"/>
    <property type="match status" value="1"/>
</dbReference>
<dbReference type="SUPFAM" id="SSF48576">
    <property type="entry name" value="Terpenoid synthases"/>
    <property type="match status" value="1"/>
</dbReference>
<dbReference type="GO" id="GO:0004161">
    <property type="term" value="F:dimethylallyltranstransferase activity"/>
    <property type="evidence" value="ECO:0007669"/>
    <property type="project" value="UniProtKB-EC"/>
</dbReference>
<gene>
    <name evidence="8" type="ORF">JOE57_001062</name>
</gene>